<feature type="region of interest" description="Disordered" evidence="1">
    <location>
        <begin position="1"/>
        <end position="32"/>
    </location>
</feature>
<feature type="domain" description="NADP-dependent oxidoreductase" evidence="2">
    <location>
        <begin position="79"/>
        <end position="376"/>
    </location>
</feature>
<reference evidence="4" key="1">
    <citation type="journal article" date="2019" name="Int. J. Syst. Evol. Microbiol.">
        <title>The Global Catalogue of Microorganisms (GCM) 10K type strain sequencing project: providing services to taxonomists for standard genome sequencing and annotation.</title>
        <authorList>
            <consortium name="The Broad Institute Genomics Platform"/>
            <consortium name="The Broad Institute Genome Sequencing Center for Infectious Disease"/>
            <person name="Wu L."/>
            <person name="Ma J."/>
        </authorList>
    </citation>
    <scope>NUCLEOTIDE SEQUENCE [LARGE SCALE GENOMIC DNA]</scope>
    <source>
        <strain evidence="4">JCM 6305</strain>
    </source>
</reference>
<dbReference type="Gene3D" id="3.20.20.100">
    <property type="entry name" value="NADP-dependent oxidoreductase domain"/>
    <property type="match status" value="1"/>
</dbReference>
<dbReference type="InterPro" id="IPR020471">
    <property type="entry name" value="AKR"/>
</dbReference>
<feature type="region of interest" description="Disordered" evidence="1">
    <location>
        <begin position="44"/>
        <end position="74"/>
    </location>
</feature>
<evidence type="ECO:0000313" key="4">
    <source>
        <dbReference type="Proteomes" id="UP001501638"/>
    </source>
</evidence>
<keyword evidence="4" id="KW-1185">Reference proteome</keyword>
<dbReference type="Proteomes" id="UP001501638">
    <property type="component" value="Unassembled WGS sequence"/>
</dbReference>
<evidence type="ECO:0000256" key="1">
    <source>
        <dbReference type="SAM" id="MobiDB-lite"/>
    </source>
</evidence>
<dbReference type="CDD" id="cd19152">
    <property type="entry name" value="AKR_AKR15A"/>
    <property type="match status" value="1"/>
</dbReference>
<dbReference type="InterPro" id="IPR036812">
    <property type="entry name" value="NAD(P)_OxRdtase_dom_sf"/>
</dbReference>
<proteinExistence type="predicted"/>
<dbReference type="InterPro" id="IPR023210">
    <property type="entry name" value="NADP_OxRdtase_dom"/>
</dbReference>
<comment type="caution">
    <text evidence="3">The sequence shown here is derived from an EMBL/GenBank/DDBJ whole genome shotgun (WGS) entry which is preliminary data.</text>
</comment>
<dbReference type="PANTHER" id="PTHR42686">
    <property type="entry name" value="GH17980P-RELATED"/>
    <property type="match status" value="1"/>
</dbReference>
<dbReference type="EMBL" id="BAAASZ010000017">
    <property type="protein sequence ID" value="GAA2438126.1"/>
    <property type="molecule type" value="Genomic_DNA"/>
</dbReference>
<protein>
    <submittedName>
        <fullName evidence="3">Aldo/keto reductase</fullName>
    </submittedName>
</protein>
<evidence type="ECO:0000259" key="2">
    <source>
        <dbReference type="Pfam" id="PF00248"/>
    </source>
</evidence>
<organism evidence="3 4">
    <name type="scientific">Streptomyces macrosporus</name>
    <dbReference type="NCBI Taxonomy" id="44032"/>
    <lineage>
        <taxon>Bacteria</taxon>
        <taxon>Bacillati</taxon>
        <taxon>Actinomycetota</taxon>
        <taxon>Actinomycetes</taxon>
        <taxon>Kitasatosporales</taxon>
        <taxon>Streptomycetaceae</taxon>
        <taxon>Streptomyces</taxon>
    </lineage>
</organism>
<dbReference type="PANTHER" id="PTHR42686:SF1">
    <property type="entry name" value="GH17980P-RELATED"/>
    <property type="match status" value="1"/>
</dbReference>
<sequence>MPAPQPPHAFRTGVSDRGSGPAVRGASAHRRGCPGAVRGAVLITGTPAHGGRDTEGTTTAMTRPDGTRALGRGGVRVPPLGLGCAPIGNFGRPVDEERARAVVEAALEEGWTHLDTAPHYGVGLSEERLGRALAGRDRASYTLSTKVGRRLRPLAPGEEPPDGEGFVDAPPRVRVWDLTRDGIRATVEASLERLGTDRVEILLLHDVEHHVREVYETGFPALAELRAEGLVEAIGFGMNHSDHLARFVADLDVDVVLCAGRWTLLDHRAAGDLLPVCSRRGTSVIVGGVYNSGLLADPRPGATFDYREAPPETLERARRLREVCAEFGVPLRAAALRFPFGHPAVASVVVGCADAEEVRDNARMFAREVPDELWHALVDRGLLPEDVPLPTAG</sequence>
<gene>
    <name evidence="3" type="ORF">GCM10010405_21840</name>
</gene>
<dbReference type="SUPFAM" id="SSF51430">
    <property type="entry name" value="NAD(P)-linked oxidoreductase"/>
    <property type="match status" value="1"/>
</dbReference>
<accession>A0ABP5WZF9</accession>
<dbReference type="Pfam" id="PF00248">
    <property type="entry name" value="Aldo_ket_red"/>
    <property type="match status" value="1"/>
</dbReference>
<name>A0ABP5WZF9_9ACTN</name>
<evidence type="ECO:0000313" key="3">
    <source>
        <dbReference type="EMBL" id="GAA2438126.1"/>
    </source>
</evidence>